<feature type="domain" description="DUF4116" evidence="1">
    <location>
        <begin position="142"/>
        <end position="190"/>
    </location>
</feature>
<sequence length="491" mass="57301">MSPPTTIHLTDLIIPSSSSHVQQLLHQKFIHKGFTLFLHNREEYIKSIPKSRRMRYMRQQEYFPIEFFQDEEIVVKVGQPFVEHHYAFEAKYEAPDSFKEYVNNYHLENSNIVVQQEVKIEKEEKIEKPKKIKKNLMCVLTNKEEALKIVENNGKHLYRVCDELKNDKEVVWKAIQQNICAIQFASQELRNDLELATFTIAKNGLLLKWLSTELRNDKNLVLLAVTTNGNAFQYASRKLQHDKEIVIAAITNCRSAYNQVPQSLKKDSQVMKVLFKEIDYSKIDFKLAKKLCSRKNIFAFLSDELRNDKKMVQIAAQQYASSIQFASPELKNDKDFIFHLLQGNALILSYLPELQKDKEFMMRAVSICGVFRYASYSLTADKHVVAQACSYHHSAIGCAASTLLDDSEFILDLLSLNPLVYNNYRMGRYRRDDEFTKKAMERTGMVYSYRLVKDPQEFSKLLDLVLERKYYGCSIPKRYLGLEELRKKSIN</sequence>
<dbReference type="EMBL" id="PYSW02000014">
    <property type="protein sequence ID" value="KAG2387114.1"/>
    <property type="molecule type" value="Genomic_DNA"/>
</dbReference>
<keyword evidence="3" id="KW-1185">Reference proteome</keyword>
<evidence type="ECO:0000313" key="3">
    <source>
        <dbReference type="Proteomes" id="UP000816034"/>
    </source>
</evidence>
<proteinExistence type="predicted"/>
<feature type="domain" description="DUF4116" evidence="1">
    <location>
        <begin position="217"/>
        <end position="265"/>
    </location>
</feature>
<accession>A0AA88KMM6</accession>
<feature type="domain" description="DUF4116" evidence="1">
    <location>
        <begin position="333"/>
        <end position="378"/>
    </location>
</feature>
<protein>
    <recommendedName>
        <fullName evidence="1">DUF4116 domain-containing protein</fullName>
    </recommendedName>
</protein>
<dbReference type="GeneID" id="68094605"/>
<reference evidence="2 3" key="1">
    <citation type="journal article" date="2018" name="BMC Genomics">
        <title>The genome of Naegleria lovaniensis, the basis for a comparative approach to unravel pathogenicity factors of the human pathogenic amoeba N. fowleri.</title>
        <authorList>
            <person name="Liechti N."/>
            <person name="Schurch N."/>
            <person name="Bruggmann R."/>
            <person name="Wittwer M."/>
        </authorList>
    </citation>
    <scope>NUCLEOTIDE SEQUENCE [LARGE SCALE GENOMIC DNA]</scope>
    <source>
        <strain evidence="2 3">ATCC 30569</strain>
    </source>
</reference>
<evidence type="ECO:0000313" key="2">
    <source>
        <dbReference type="EMBL" id="KAG2387114.1"/>
    </source>
</evidence>
<evidence type="ECO:0000259" key="1">
    <source>
        <dbReference type="Pfam" id="PF13475"/>
    </source>
</evidence>
<dbReference type="Pfam" id="PF13475">
    <property type="entry name" value="DUF4116"/>
    <property type="match status" value="4"/>
</dbReference>
<organism evidence="2 3">
    <name type="scientific">Naegleria lovaniensis</name>
    <name type="common">Amoeba</name>
    <dbReference type="NCBI Taxonomy" id="51637"/>
    <lineage>
        <taxon>Eukaryota</taxon>
        <taxon>Discoba</taxon>
        <taxon>Heterolobosea</taxon>
        <taxon>Tetramitia</taxon>
        <taxon>Eutetramitia</taxon>
        <taxon>Vahlkampfiidae</taxon>
        <taxon>Naegleria</taxon>
    </lineage>
</organism>
<dbReference type="RefSeq" id="XP_044551106.1">
    <property type="nucleotide sequence ID" value="XM_044691535.1"/>
</dbReference>
<feature type="domain" description="DUF4116" evidence="1">
    <location>
        <begin position="287"/>
        <end position="331"/>
    </location>
</feature>
<name>A0AA88KMM6_NAELO</name>
<dbReference type="AlphaFoldDB" id="A0AA88KMM6"/>
<gene>
    <name evidence="2" type="ORF">C9374_002149</name>
</gene>
<comment type="caution">
    <text evidence="2">The sequence shown here is derived from an EMBL/GenBank/DDBJ whole genome shotgun (WGS) entry which is preliminary data.</text>
</comment>
<dbReference type="InterPro" id="IPR025197">
    <property type="entry name" value="DUF4116"/>
</dbReference>
<dbReference type="Proteomes" id="UP000816034">
    <property type="component" value="Unassembled WGS sequence"/>
</dbReference>